<evidence type="ECO:0000313" key="1">
    <source>
        <dbReference type="EMBL" id="CAK9880796.1"/>
    </source>
</evidence>
<accession>A0ABP1BWI3</accession>
<proteinExistence type="predicted"/>
<dbReference type="Proteomes" id="UP001497522">
    <property type="component" value="Chromosome 8"/>
</dbReference>
<organism evidence="1 2">
    <name type="scientific">Sphagnum jensenii</name>
    <dbReference type="NCBI Taxonomy" id="128206"/>
    <lineage>
        <taxon>Eukaryota</taxon>
        <taxon>Viridiplantae</taxon>
        <taxon>Streptophyta</taxon>
        <taxon>Embryophyta</taxon>
        <taxon>Bryophyta</taxon>
        <taxon>Sphagnophytina</taxon>
        <taxon>Sphagnopsida</taxon>
        <taxon>Sphagnales</taxon>
        <taxon>Sphagnaceae</taxon>
        <taxon>Sphagnum</taxon>
    </lineage>
</organism>
<name>A0ABP1BWI3_9BRYO</name>
<evidence type="ECO:0000313" key="2">
    <source>
        <dbReference type="Proteomes" id="UP001497522"/>
    </source>
</evidence>
<gene>
    <name evidence="1" type="ORF">CSSPJE1EN2_LOCUS22195</name>
</gene>
<sequence>METLYDFYENARQCARTPEALKEGLQEGRNYTTHSRSIRQRGNIQYVRSLTIQGGSKAKLGCDVSSTFHEVLTVRSQSICYRTAKKISEAPKLRPFVINFRPIKRN</sequence>
<dbReference type="EMBL" id="OZ023709">
    <property type="protein sequence ID" value="CAK9880796.1"/>
    <property type="molecule type" value="Genomic_DNA"/>
</dbReference>
<keyword evidence="2" id="KW-1185">Reference proteome</keyword>
<protein>
    <submittedName>
        <fullName evidence="1">Uncharacterized protein</fullName>
    </submittedName>
</protein>
<reference evidence="1" key="1">
    <citation type="submission" date="2024-03" db="EMBL/GenBank/DDBJ databases">
        <authorList>
            <consortium name="ELIXIR-Norway"/>
            <consortium name="Elixir Norway"/>
        </authorList>
    </citation>
    <scope>NUCLEOTIDE SEQUENCE</scope>
</reference>